<keyword evidence="3" id="KW-1185">Reference proteome</keyword>
<dbReference type="AlphaFoldDB" id="A0A2I0AIH1"/>
<accession>A0A2I0AIH1</accession>
<protein>
    <recommendedName>
        <fullName evidence="4">Retrovirus-related Pol polyprotein from transposon TNT 1-94</fullName>
    </recommendedName>
</protein>
<evidence type="ECO:0008006" key="4">
    <source>
        <dbReference type="Google" id="ProtNLM"/>
    </source>
</evidence>
<evidence type="ECO:0000313" key="2">
    <source>
        <dbReference type="EMBL" id="PKA55331.1"/>
    </source>
</evidence>
<gene>
    <name evidence="2" type="ORF">AXF42_Ash003969</name>
</gene>
<name>A0A2I0AIH1_9ASPA</name>
<dbReference type="STRING" id="1088818.A0A2I0AIH1"/>
<feature type="compositionally biased region" description="Basic and acidic residues" evidence="1">
    <location>
        <begin position="79"/>
        <end position="89"/>
    </location>
</feature>
<dbReference type="Proteomes" id="UP000236161">
    <property type="component" value="Unassembled WGS sequence"/>
</dbReference>
<proteinExistence type="predicted"/>
<dbReference type="PANTHER" id="PTHR35317">
    <property type="entry name" value="OS04G0629600 PROTEIN"/>
    <property type="match status" value="1"/>
</dbReference>
<sequence length="99" mass="11441">MKNNQSVQDYLCEVFAVVNKIKSYSEQISDETIVTKILRSLSPKFEHVIAVIEESKDLSIYFVDELMSSLLAHEERLNRSRKKNEEKTFQVKGESSSLL</sequence>
<dbReference type="OrthoDB" id="778665at2759"/>
<dbReference type="Pfam" id="PF14223">
    <property type="entry name" value="Retrotran_gag_2"/>
    <property type="match status" value="1"/>
</dbReference>
<feature type="region of interest" description="Disordered" evidence="1">
    <location>
        <begin position="79"/>
        <end position="99"/>
    </location>
</feature>
<reference evidence="2 3" key="1">
    <citation type="journal article" date="2017" name="Nature">
        <title>The Apostasia genome and the evolution of orchids.</title>
        <authorList>
            <person name="Zhang G.Q."/>
            <person name="Liu K.W."/>
            <person name="Li Z."/>
            <person name="Lohaus R."/>
            <person name="Hsiao Y.Y."/>
            <person name="Niu S.C."/>
            <person name="Wang J.Y."/>
            <person name="Lin Y.C."/>
            <person name="Xu Q."/>
            <person name="Chen L.J."/>
            <person name="Yoshida K."/>
            <person name="Fujiwara S."/>
            <person name="Wang Z.W."/>
            <person name="Zhang Y.Q."/>
            <person name="Mitsuda N."/>
            <person name="Wang M."/>
            <person name="Liu G.H."/>
            <person name="Pecoraro L."/>
            <person name="Huang H.X."/>
            <person name="Xiao X.J."/>
            <person name="Lin M."/>
            <person name="Wu X.Y."/>
            <person name="Wu W.L."/>
            <person name="Chen Y.Y."/>
            <person name="Chang S.B."/>
            <person name="Sakamoto S."/>
            <person name="Ohme-Takagi M."/>
            <person name="Yagi M."/>
            <person name="Zeng S.J."/>
            <person name="Shen C.Y."/>
            <person name="Yeh C.M."/>
            <person name="Luo Y.B."/>
            <person name="Tsai W.C."/>
            <person name="Van de Peer Y."/>
            <person name="Liu Z.J."/>
        </authorList>
    </citation>
    <scope>NUCLEOTIDE SEQUENCE [LARGE SCALE GENOMIC DNA]</scope>
    <source>
        <strain evidence="3">cv. Shenzhen</strain>
        <tissue evidence="2">Stem</tissue>
    </source>
</reference>
<evidence type="ECO:0000256" key="1">
    <source>
        <dbReference type="SAM" id="MobiDB-lite"/>
    </source>
</evidence>
<evidence type="ECO:0000313" key="3">
    <source>
        <dbReference type="Proteomes" id="UP000236161"/>
    </source>
</evidence>
<dbReference type="PANTHER" id="PTHR35317:SF23">
    <property type="entry name" value="OS04G0629600 PROTEIN"/>
    <property type="match status" value="1"/>
</dbReference>
<organism evidence="2 3">
    <name type="scientific">Apostasia shenzhenica</name>
    <dbReference type="NCBI Taxonomy" id="1088818"/>
    <lineage>
        <taxon>Eukaryota</taxon>
        <taxon>Viridiplantae</taxon>
        <taxon>Streptophyta</taxon>
        <taxon>Embryophyta</taxon>
        <taxon>Tracheophyta</taxon>
        <taxon>Spermatophyta</taxon>
        <taxon>Magnoliopsida</taxon>
        <taxon>Liliopsida</taxon>
        <taxon>Asparagales</taxon>
        <taxon>Orchidaceae</taxon>
        <taxon>Apostasioideae</taxon>
        <taxon>Apostasia</taxon>
    </lineage>
</organism>
<dbReference type="EMBL" id="KZ451980">
    <property type="protein sequence ID" value="PKA55331.1"/>
    <property type="molecule type" value="Genomic_DNA"/>
</dbReference>